<gene>
    <name evidence="3" type="ORF">CAL15_11335</name>
</gene>
<reference evidence="3 4" key="1">
    <citation type="submission" date="2017-05" db="EMBL/GenBank/DDBJ databases">
        <title>Complete and WGS of Bordetella genogroups.</title>
        <authorList>
            <person name="Spilker T."/>
            <person name="LiPuma J."/>
        </authorList>
    </citation>
    <scope>NUCLEOTIDE SEQUENCE [LARGE SCALE GENOMIC DNA]</scope>
    <source>
        <strain evidence="3 4">AU7206</strain>
    </source>
</reference>
<dbReference type="InterPro" id="IPR037293">
    <property type="entry name" value="Gal_Oxidase_central_sf"/>
</dbReference>
<dbReference type="RefSeq" id="WP_086078684.1">
    <property type="nucleotide sequence ID" value="NZ_CP021111.1"/>
</dbReference>
<keyword evidence="2" id="KW-0677">Repeat</keyword>
<dbReference type="InterPro" id="IPR015915">
    <property type="entry name" value="Kelch-typ_b-propeller"/>
</dbReference>
<name>A0A1W6ZC04_9BORD</name>
<dbReference type="PANTHER" id="PTHR45632:SF3">
    <property type="entry name" value="KELCH-LIKE PROTEIN 32"/>
    <property type="match status" value="1"/>
</dbReference>
<accession>A0A1W6ZC04</accession>
<protein>
    <recommendedName>
        <fullName evidence="5">Dystroglycan-type cadherin-like domain-containing protein</fullName>
    </recommendedName>
</protein>
<dbReference type="OrthoDB" id="58712at2"/>
<dbReference type="SMART" id="SM00612">
    <property type="entry name" value="Kelch"/>
    <property type="match status" value="5"/>
</dbReference>
<proteinExistence type="predicted"/>
<keyword evidence="1" id="KW-0880">Kelch repeat</keyword>
<evidence type="ECO:0000256" key="2">
    <source>
        <dbReference type="ARBA" id="ARBA00022737"/>
    </source>
</evidence>
<dbReference type="Gene3D" id="2.130.10.80">
    <property type="entry name" value="Galactose oxidase/kelch, beta-propeller"/>
    <property type="match status" value="3"/>
</dbReference>
<dbReference type="Gene3D" id="2.60.40.10">
    <property type="entry name" value="Immunoglobulins"/>
    <property type="match status" value="2"/>
</dbReference>
<dbReference type="KEGG" id="bgm:CAL15_11335"/>
<organism evidence="3 4">
    <name type="scientific">Bordetella genomosp. 13</name>
    <dbReference type="NCBI Taxonomy" id="463040"/>
    <lineage>
        <taxon>Bacteria</taxon>
        <taxon>Pseudomonadati</taxon>
        <taxon>Pseudomonadota</taxon>
        <taxon>Betaproteobacteria</taxon>
        <taxon>Burkholderiales</taxon>
        <taxon>Alcaligenaceae</taxon>
        <taxon>Bordetella</taxon>
    </lineage>
</organism>
<dbReference type="SUPFAM" id="SSF49313">
    <property type="entry name" value="Cadherin-like"/>
    <property type="match status" value="2"/>
</dbReference>
<dbReference type="EMBL" id="CP021111">
    <property type="protein sequence ID" value="ARP94918.1"/>
    <property type="molecule type" value="Genomic_DNA"/>
</dbReference>
<dbReference type="GO" id="GO:0016020">
    <property type="term" value="C:membrane"/>
    <property type="evidence" value="ECO:0007669"/>
    <property type="project" value="InterPro"/>
</dbReference>
<dbReference type="InterPro" id="IPR013783">
    <property type="entry name" value="Ig-like_fold"/>
</dbReference>
<evidence type="ECO:0000313" key="4">
    <source>
        <dbReference type="Proteomes" id="UP000194161"/>
    </source>
</evidence>
<dbReference type="Pfam" id="PF05345">
    <property type="entry name" value="He_PIG"/>
    <property type="match status" value="3"/>
</dbReference>
<dbReference type="Pfam" id="PF01344">
    <property type="entry name" value="Kelch_1"/>
    <property type="match status" value="1"/>
</dbReference>
<dbReference type="AlphaFoldDB" id="A0A1W6ZC04"/>
<evidence type="ECO:0008006" key="5">
    <source>
        <dbReference type="Google" id="ProtNLM"/>
    </source>
</evidence>
<dbReference type="STRING" id="463040.CAL15_11335"/>
<dbReference type="Proteomes" id="UP000194161">
    <property type="component" value="Chromosome"/>
</dbReference>
<dbReference type="InterPro" id="IPR006652">
    <property type="entry name" value="Kelch_1"/>
</dbReference>
<sequence length="651" mass="65150">MISVRTPDAARRARGGFYTLLIGIVLFSLSACGGSGDDDPDAPAGLSYAMTSAIYETGVAIAPNEPRVSGGAVDSFTIEPALPAGLGMDAATGVISGTPTAASAAAIYVVTSQNASGSATARLEIEVRERIAAPASLSYRDSAVAYTVGTPIPDNTPTSTGGPIAGYTVSPALPAGLDLHPETGVISGTPQAETPVATYTVTGTNAAGSIGTTLDISVQPALQAPASLSYDAAEPLYVSGEAIPANTPHVTGGAPTGYSVSPALPAGLSLNATTGVISGMPSALQAQAPYTITAYNDAGSAQSSVRITVTGRGAWTSISAALPTPVRDATAVALNDGRVLLAGGYGPTGPIGDATIYDPASDSFTAAAPMLVPRSGHTATLLADGRVLVTGGSPLPSSPATNHSELYDPVANTWTATGWLNEPRQSHTATRLPDGRVLAIGGTTNDGSIQAHATAEIYDPATGVWTLLPRQLSGPRAQHGAALLADGSAVLVTGGIDGSALLQSAELFPTDLVTPTTPMAVGGMAGNPTTQSVALANGKILSIADGSSTAWLYDPADSSWTTSTMNQVRRLATMTLLTDGRVLVAAGRDATAALLNSTEIYNPDVNAWTTAGSLTAGRHRAAAAPLPGGQAVVLGGSDAGSVMGSVERYVP</sequence>
<dbReference type="PANTHER" id="PTHR45632">
    <property type="entry name" value="LD33804P"/>
    <property type="match status" value="1"/>
</dbReference>
<dbReference type="GO" id="GO:0005509">
    <property type="term" value="F:calcium ion binding"/>
    <property type="evidence" value="ECO:0007669"/>
    <property type="project" value="InterPro"/>
</dbReference>
<keyword evidence="4" id="KW-1185">Reference proteome</keyword>
<evidence type="ECO:0000313" key="3">
    <source>
        <dbReference type="EMBL" id="ARP94918.1"/>
    </source>
</evidence>
<evidence type="ECO:0000256" key="1">
    <source>
        <dbReference type="ARBA" id="ARBA00022441"/>
    </source>
</evidence>
<dbReference type="PROSITE" id="PS51257">
    <property type="entry name" value="PROKAR_LIPOPROTEIN"/>
    <property type="match status" value="1"/>
</dbReference>
<dbReference type="InterPro" id="IPR015919">
    <property type="entry name" value="Cadherin-like_sf"/>
</dbReference>
<dbReference type="SUPFAM" id="SSF117281">
    <property type="entry name" value="Kelch motif"/>
    <property type="match status" value="1"/>
</dbReference>